<reference evidence="2" key="1">
    <citation type="submission" date="2023-11" db="EMBL/GenBank/DDBJ databases">
        <authorList>
            <person name="De Vega J J."/>
            <person name="De Vega J J."/>
        </authorList>
    </citation>
    <scope>NUCLEOTIDE SEQUENCE</scope>
</reference>
<dbReference type="EMBL" id="CAVNYO010000138">
    <property type="protein sequence ID" value="CAK5268347.1"/>
    <property type="molecule type" value="Genomic_DNA"/>
</dbReference>
<keyword evidence="3" id="KW-1185">Reference proteome</keyword>
<proteinExistence type="predicted"/>
<gene>
    <name evidence="2" type="ORF">MYCIT1_LOCUS11518</name>
</gene>
<accession>A0AAD2JY43</accession>
<organism evidence="2 3">
    <name type="scientific">Mycena citricolor</name>
    <dbReference type="NCBI Taxonomy" id="2018698"/>
    <lineage>
        <taxon>Eukaryota</taxon>
        <taxon>Fungi</taxon>
        <taxon>Dikarya</taxon>
        <taxon>Basidiomycota</taxon>
        <taxon>Agaricomycotina</taxon>
        <taxon>Agaricomycetes</taxon>
        <taxon>Agaricomycetidae</taxon>
        <taxon>Agaricales</taxon>
        <taxon>Marasmiineae</taxon>
        <taxon>Mycenaceae</taxon>
        <taxon>Mycena</taxon>
    </lineage>
</organism>
<comment type="caution">
    <text evidence="2">The sequence shown here is derived from an EMBL/GenBank/DDBJ whole genome shotgun (WGS) entry which is preliminary data.</text>
</comment>
<sequence length="55" mass="5851">MKRLNGVGDGKLNTTVSDGALPGYFSSLCLVTSPSRCDRRSNSGTTGRGFRTRAK</sequence>
<evidence type="ECO:0000313" key="2">
    <source>
        <dbReference type="EMBL" id="CAK5268347.1"/>
    </source>
</evidence>
<dbReference type="AlphaFoldDB" id="A0AAD2JY43"/>
<dbReference type="Proteomes" id="UP001295794">
    <property type="component" value="Unassembled WGS sequence"/>
</dbReference>
<evidence type="ECO:0000313" key="3">
    <source>
        <dbReference type="Proteomes" id="UP001295794"/>
    </source>
</evidence>
<protein>
    <submittedName>
        <fullName evidence="2">Uncharacterized protein</fullName>
    </submittedName>
</protein>
<name>A0AAD2JY43_9AGAR</name>
<evidence type="ECO:0000256" key="1">
    <source>
        <dbReference type="SAM" id="MobiDB-lite"/>
    </source>
</evidence>
<feature type="region of interest" description="Disordered" evidence="1">
    <location>
        <begin position="35"/>
        <end position="55"/>
    </location>
</feature>